<accession>F5Y8R9</accession>
<protein>
    <submittedName>
        <fullName evidence="2">BNR domain protein</fullName>
    </submittedName>
</protein>
<reference evidence="2 3" key="2">
    <citation type="journal article" date="2011" name="ISME J.">
        <title>RNA-seq reveals cooperative metabolic interactions between two termite-gut spirochete species in co-culture.</title>
        <authorList>
            <person name="Rosenthal A.Z."/>
            <person name="Matson E.G."/>
            <person name="Eldar A."/>
            <person name="Leadbetter J.R."/>
        </authorList>
    </citation>
    <scope>NUCLEOTIDE SEQUENCE [LARGE SCALE GENOMIC DNA]</scope>
    <source>
        <strain evidence="3">ATCC BAA-888 / DSM 13862 / ZAS-9</strain>
    </source>
</reference>
<reference evidence="3" key="1">
    <citation type="submission" date="2009-12" db="EMBL/GenBank/DDBJ databases">
        <title>Complete sequence of Treponema azotonutricium strain ZAS-9.</title>
        <authorList>
            <person name="Tetu S.G."/>
            <person name="Matson E."/>
            <person name="Ren Q."/>
            <person name="Seshadri R."/>
            <person name="Elbourne L."/>
            <person name="Hassan K.A."/>
            <person name="Durkin A."/>
            <person name="Radune D."/>
            <person name="Mohamoud Y."/>
            <person name="Shay R."/>
            <person name="Jin S."/>
            <person name="Zhang X."/>
            <person name="Lucey K."/>
            <person name="Ballor N.R."/>
            <person name="Ottesen E."/>
            <person name="Rosenthal R."/>
            <person name="Allen A."/>
            <person name="Leadbetter J.R."/>
            <person name="Paulsen I.T."/>
        </authorList>
    </citation>
    <scope>NUCLEOTIDE SEQUENCE [LARGE SCALE GENOMIC DNA]</scope>
    <source>
        <strain evidence="3">ATCC BAA-888 / DSM 13862 / ZAS-9</strain>
    </source>
</reference>
<evidence type="ECO:0000313" key="2">
    <source>
        <dbReference type="EMBL" id="AEF80133.1"/>
    </source>
</evidence>
<dbReference type="InterPro" id="IPR013783">
    <property type="entry name" value="Ig-like_fold"/>
</dbReference>
<evidence type="ECO:0000313" key="3">
    <source>
        <dbReference type="Proteomes" id="UP000009222"/>
    </source>
</evidence>
<organism evidence="2 3">
    <name type="scientific">Leadbettera azotonutricia (strain ATCC BAA-888 / DSM 13862 / ZAS-9)</name>
    <name type="common">Treponema azotonutricium</name>
    <dbReference type="NCBI Taxonomy" id="545695"/>
    <lineage>
        <taxon>Bacteria</taxon>
        <taxon>Pseudomonadati</taxon>
        <taxon>Spirochaetota</taxon>
        <taxon>Spirochaetia</taxon>
        <taxon>Spirochaetales</taxon>
        <taxon>Breznakiellaceae</taxon>
        <taxon>Leadbettera</taxon>
    </lineage>
</organism>
<evidence type="ECO:0000256" key="1">
    <source>
        <dbReference type="SAM" id="MobiDB-lite"/>
    </source>
</evidence>
<feature type="region of interest" description="Disordered" evidence="1">
    <location>
        <begin position="1"/>
        <end position="25"/>
    </location>
</feature>
<dbReference type="eggNOG" id="COG3509">
    <property type="taxonomic scope" value="Bacteria"/>
</dbReference>
<gene>
    <name evidence="2" type="ordered locus">TREAZ_2187</name>
</gene>
<dbReference type="InterPro" id="IPR014756">
    <property type="entry name" value="Ig_E-set"/>
</dbReference>
<dbReference type="InParanoid" id="F5Y8R9"/>
<feature type="compositionally biased region" description="Basic and acidic residues" evidence="1">
    <location>
        <begin position="7"/>
        <end position="17"/>
    </location>
</feature>
<dbReference type="Proteomes" id="UP000009222">
    <property type="component" value="Chromosome"/>
</dbReference>
<name>F5Y8R9_LEAAZ</name>
<dbReference type="SUPFAM" id="SSF81296">
    <property type="entry name" value="E set domains"/>
    <property type="match status" value="1"/>
</dbReference>
<sequence>MAVFAGGRKDNESHEVENPSGFTESINIEGKKSGKYNFYLEAKDKGGNTTIAGPDNIYIDPESDLPIVSITNPRANMHVQGHLNIVGTCIDDDAVGFVELWFNDDISTLVRADGAEFWSYFYDTSRFQDKLYSITARGTDINGLPGHETRVVWNLDRKKPETKVTSHELGDLVSGKIRIKGTVWDGNGVETLAYSLDDGRHYAPVSIKYDKKNDIYNWEINVDTKTFKDGPAVIWFQARDKMDTLGATSHLVFVDNTGPDVRVVYPDPATPVNGIFTVAGYAQDTVGLKSLTWKLGKETGEFPLTIGNPWWVKEFDIRGQKASSLDLEIKAVDLSGNVTLAKQKILVDQKADLPVVTLQDPVAGTVMGAQGLTITGSAVDDDGVAAILYAIDGGAPVEIACSGYFQQVITGIPDGTHVLDIWARDITGVEGTKIQVKGIVAPGLLPEPRILAVKLGSGKAAAVEEFYTGKEINPESGAILDLRIDSGSTLASLSYQFGNHSPVDVAIKGSKSGETRQDLAIPADVDYGQVKLTLRVKDIHGREGVWEEYLYITDLSTPNPDKLAAAQDKSSSGGLSLVSIGDTAWSKAARVTIPRGTKAALPLVASISSEQPVSSAIFTVGDRSIKGSAKGSSITAALPADIPAGHTPITLDVFLKSGESYQVSGEFFILRPADDRTINTGKSFEWVRPDNTIGDGRLLISKTSEPIIGLYSGRPLQSVTIAGTGANGLAARIDEYGRVSLQASDIGSFGPVTLTLTDKDGGTFQTSEFRFLVDLRDPILHFNEELEGTWVQNRVQVTFNALDENKISALDFSTNLGLTWTPLLQADEVARLSPEMDITRNLDISSAQDGAVNISIRLTDEAKRTHTRSFTVLKDTQAPQPQLIVPISEARVNGTIRLGIAIKEAGRLNSINYARPAKPVQGSTPAAEAVNRNVYTYYAGNNPLTFLDILLDAQQTPLASDMNFVFEDAAGNRSSLDVWPFIIDQQMDIPVAQISLPLDNEVITTDFVISGIMYDDDAIKQIYWHIDEDEDQISVSTNGYSIPVALSSMTDNEHSVTVVAEDIYGVKSEPVTRRFRISLEEPKASVLLPTFEQIVKGTVRISGVASDKNDISRIQVSLDNGNTYNDAYGTSEWAYQFNSKILKDGTHVVFVRVWDGYNITALYSSLINIDNTPPEVVLDAPIDGASTTGPIYITGRAIDLIQLEDITIELRSLDGRNIPAEFSTRHVKPGSILMEEMNLSTLPDGLYNIEVWAIDKAENTTRVSRNVQLAKDNQRNFVDTLYPLSGEHVQGTFNLYGYVGGIDKASTVDLLVNGRTTATEAVTEAGYYRFSLSGENLQDGLNQLVVVSDFNGKDIIQSEVRSIYYRADGAWVTIDSLNMGDFAYERPWLTGRGGYQLTQAETDLLADKKADKAEKALIQAKKLDYIDISFDNGKTFFKADKGREKGIDWRYRLETGEMAEGLHYLVVRANMANGETAITRTLVQVDKTPPVIRLIAPEAGGRYNQSLEYTALASDDVELKSLTYYLRKGDKSAYEVPGFIQGLYFEFTIPPFMKQIWNGLPDLFAGGATYMDFGMGLSFFDDNVKIQVQYGFMTQDLFESLGGLKPTPPDFKKTIRYGGHVLGLKILANVYTLPFGSFAGPDWDWLSASFAIGANFSLFDIAHEGYTQSGNATWLSALLMQIEFPKVTIPKREYLRTFSFFTEGQLWFIPTDVKASDQGIKTVIPHIVLGLRMYIF</sequence>
<keyword evidence="3" id="KW-1185">Reference proteome</keyword>
<dbReference type="HOGENOM" id="CLU_001329_0_0_12"/>
<dbReference type="Gene3D" id="2.60.40.10">
    <property type="entry name" value="Immunoglobulins"/>
    <property type="match status" value="1"/>
</dbReference>
<dbReference type="KEGG" id="taz:TREAZ_2187"/>
<dbReference type="EMBL" id="CP001841">
    <property type="protein sequence ID" value="AEF80133.1"/>
    <property type="molecule type" value="Genomic_DNA"/>
</dbReference>
<proteinExistence type="predicted"/>
<dbReference type="Pfam" id="PF17957">
    <property type="entry name" value="Big_7"/>
    <property type="match status" value="2"/>
</dbReference>
<dbReference type="Gene3D" id="2.60.40.650">
    <property type="match status" value="2"/>
</dbReference>
<dbReference type="STRING" id="545695.TREAZ_2187"/>